<evidence type="ECO:0000313" key="1">
    <source>
        <dbReference type="EMBL" id="KAH7845498.1"/>
    </source>
</evidence>
<name>A0ACB7XW65_9ERIC</name>
<organism evidence="1 2">
    <name type="scientific">Vaccinium darrowii</name>
    <dbReference type="NCBI Taxonomy" id="229202"/>
    <lineage>
        <taxon>Eukaryota</taxon>
        <taxon>Viridiplantae</taxon>
        <taxon>Streptophyta</taxon>
        <taxon>Embryophyta</taxon>
        <taxon>Tracheophyta</taxon>
        <taxon>Spermatophyta</taxon>
        <taxon>Magnoliopsida</taxon>
        <taxon>eudicotyledons</taxon>
        <taxon>Gunneridae</taxon>
        <taxon>Pentapetalae</taxon>
        <taxon>asterids</taxon>
        <taxon>Ericales</taxon>
        <taxon>Ericaceae</taxon>
        <taxon>Vaccinioideae</taxon>
        <taxon>Vaccinieae</taxon>
        <taxon>Vaccinium</taxon>
    </lineage>
</organism>
<reference evidence="1 2" key="1">
    <citation type="journal article" date="2021" name="Hortic Res">
        <title>High-quality reference genome and annotation aids understanding of berry development for evergreen blueberry (Vaccinium darrowii).</title>
        <authorList>
            <person name="Yu J."/>
            <person name="Hulse-Kemp A.M."/>
            <person name="Babiker E."/>
            <person name="Staton M."/>
        </authorList>
    </citation>
    <scope>NUCLEOTIDE SEQUENCE [LARGE SCALE GENOMIC DNA]</scope>
    <source>
        <strain evidence="2">cv. NJ 8807/NJ 8810</strain>
        <tissue evidence="1">Young leaf</tissue>
    </source>
</reference>
<evidence type="ECO:0000313" key="2">
    <source>
        <dbReference type="Proteomes" id="UP000828048"/>
    </source>
</evidence>
<gene>
    <name evidence="1" type="ORF">Vadar_002902</name>
</gene>
<protein>
    <submittedName>
        <fullName evidence="1">Uncharacterized protein</fullName>
    </submittedName>
</protein>
<comment type="caution">
    <text evidence="1">The sequence shown here is derived from an EMBL/GenBank/DDBJ whole genome shotgun (WGS) entry which is preliminary data.</text>
</comment>
<proteinExistence type="predicted"/>
<dbReference type="EMBL" id="CM037155">
    <property type="protein sequence ID" value="KAH7845498.1"/>
    <property type="molecule type" value="Genomic_DNA"/>
</dbReference>
<dbReference type="Proteomes" id="UP000828048">
    <property type="component" value="Chromosome 5"/>
</dbReference>
<keyword evidence="2" id="KW-1185">Reference proteome</keyword>
<accession>A0ACB7XW65</accession>
<sequence length="230" mass="25487">MSTLCKRREEDEAILLSAEEIKIGKEKCKRSISGKIIANKGINLKGLKAAMEIAWGYPKGLKAAEVGASREWAKGPDEATRLELSGIGERPNCAPIEGALDGWLSVSGSCRHSWRTGGAVETRFEAGRRHEIWSLRSFWQFVNDLGAIDMGFSGYPFTWANRRYGDGLVKECLDKVLVSLNWKVKYDTTMVKQLFTVGSDCAALLLDTNPRKESLNLIADGAKTPKAMMW</sequence>